<protein>
    <recommendedName>
        <fullName evidence="3">Phosphoadenosine phosphosulfate reductase</fullName>
    </recommendedName>
</protein>
<name>A0ABS5A3A7_9MYCO</name>
<evidence type="ECO:0008006" key="3">
    <source>
        <dbReference type="Google" id="ProtNLM"/>
    </source>
</evidence>
<dbReference type="Proteomes" id="UP000694460">
    <property type="component" value="Unassembled WGS sequence"/>
</dbReference>
<comment type="caution">
    <text evidence="1">The sequence shown here is derived from an EMBL/GenBank/DDBJ whole genome shotgun (WGS) entry which is preliminary data.</text>
</comment>
<proteinExistence type="predicted"/>
<reference evidence="1 2" key="1">
    <citation type="submission" date="2021-03" db="EMBL/GenBank/DDBJ databases">
        <title>Sequencing the genomes of 1000 actinobacteria strains.</title>
        <authorList>
            <person name="Klenk H.-P."/>
        </authorList>
    </citation>
    <scope>NUCLEOTIDE SEQUENCE [LARGE SCALE GENOMIC DNA]</scope>
    <source>
        <strain evidence="1 2">DSM 46713</strain>
    </source>
</reference>
<evidence type="ECO:0000313" key="2">
    <source>
        <dbReference type="Proteomes" id="UP000694460"/>
    </source>
</evidence>
<gene>
    <name evidence="1" type="ORF">JOF57_006220</name>
</gene>
<dbReference type="RefSeq" id="WP_234939128.1">
    <property type="nucleotide sequence ID" value="NZ_JAGIOP010000003.1"/>
</dbReference>
<organism evidence="1 2">
    <name type="scientific">Mycolicibacterium lutetiense</name>
    <dbReference type="NCBI Taxonomy" id="1641992"/>
    <lineage>
        <taxon>Bacteria</taxon>
        <taxon>Bacillati</taxon>
        <taxon>Actinomycetota</taxon>
        <taxon>Actinomycetes</taxon>
        <taxon>Mycobacteriales</taxon>
        <taxon>Mycobacteriaceae</taxon>
        <taxon>Mycolicibacterium</taxon>
    </lineage>
</organism>
<evidence type="ECO:0000313" key="1">
    <source>
        <dbReference type="EMBL" id="MBP2456244.1"/>
    </source>
</evidence>
<keyword evidence="2" id="KW-1185">Reference proteome</keyword>
<sequence>MGSTTVEFTPRLSGLVEDERTPTVCVSFGMGLDSSALLARWLTDPSSRDFALEDMVVLTAMTGHESAATIGAVTRHMLPLFQASSVRFIQIARNQRKTTRVGDGVVVLDDSRFPRQLYAEGLYTLGDEMRSAATLPQRGGVRLCSVHSKGDLLDPVIARITRGRPFRHVIGFEANERARADKDRLFDTELRTGWYPLREWGWTRADCTDFVIETFGESIPKSCCGFCVFAMSTANGRAATVQRYRQEPELGVEALVLEHLARSVNPSQTLIEGSSAADLVATAGLREVQQRFDAHLDMCDWSLYEVRRLVRPGRCGGKGITARSLRVAATGSRDEMARQLASQPGRRVQGADGIVRHILRDRATDLSKVDHLYVAAPAGAQDKQRSGFEQWWQEATGDALF</sequence>
<accession>A0ABS5A3A7</accession>
<dbReference type="EMBL" id="JAGIOP010000003">
    <property type="protein sequence ID" value="MBP2456244.1"/>
    <property type="molecule type" value="Genomic_DNA"/>
</dbReference>